<sequence length="194" mass="23412">MKSNIQEHRISAISAEKIIDNRIKFLKENIYNHVNYELLEDFPKWLKGLHMQNLAHHFEGKKWQEIIEMDDKDLEKLGITDHVTRSILGSHFWAMKFGLPIPRKKFLRDWKQLYGKETLEDFPAYLDLIRMKKIAPLFKNKKFEDILEMNSQDLKSLGVELAKDRVKLIKNFWRIKRRIFFENIIKRIEDQDSK</sequence>
<name>A0ACA9JYW3_9GLOM</name>
<dbReference type="EMBL" id="CAJVPU010000185">
    <property type="protein sequence ID" value="CAG8443047.1"/>
    <property type="molecule type" value="Genomic_DNA"/>
</dbReference>
<evidence type="ECO:0000313" key="1">
    <source>
        <dbReference type="EMBL" id="CAG8443047.1"/>
    </source>
</evidence>
<protein>
    <submittedName>
        <fullName evidence="1">11897_t:CDS:1</fullName>
    </submittedName>
</protein>
<reference evidence="1" key="1">
    <citation type="submission" date="2021-06" db="EMBL/GenBank/DDBJ databases">
        <authorList>
            <person name="Kallberg Y."/>
            <person name="Tangrot J."/>
            <person name="Rosling A."/>
        </authorList>
    </citation>
    <scope>NUCLEOTIDE SEQUENCE</scope>
    <source>
        <strain evidence="1">IL203A</strain>
    </source>
</reference>
<accession>A0ACA9JYW3</accession>
<gene>
    <name evidence="1" type="ORF">DHETER_LOCUS388</name>
</gene>
<organism evidence="1 2">
    <name type="scientific">Dentiscutata heterogama</name>
    <dbReference type="NCBI Taxonomy" id="1316150"/>
    <lineage>
        <taxon>Eukaryota</taxon>
        <taxon>Fungi</taxon>
        <taxon>Fungi incertae sedis</taxon>
        <taxon>Mucoromycota</taxon>
        <taxon>Glomeromycotina</taxon>
        <taxon>Glomeromycetes</taxon>
        <taxon>Diversisporales</taxon>
        <taxon>Gigasporaceae</taxon>
        <taxon>Dentiscutata</taxon>
    </lineage>
</organism>
<evidence type="ECO:0000313" key="2">
    <source>
        <dbReference type="Proteomes" id="UP000789702"/>
    </source>
</evidence>
<comment type="caution">
    <text evidence="1">The sequence shown here is derived from an EMBL/GenBank/DDBJ whole genome shotgun (WGS) entry which is preliminary data.</text>
</comment>
<keyword evidence="2" id="KW-1185">Reference proteome</keyword>
<dbReference type="Proteomes" id="UP000789702">
    <property type="component" value="Unassembled WGS sequence"/>
</dbReference>
<proteinExistence type="predicted"/>